<dbReference type="Gene3D" id="2.30.30.1150">
    <property type="match status" value="1"/>
</dbReference>
<feature type="compositionally biased region" description="Polar residues" evidence="6">
    <location>
        <begin position="658"/>
        <end position="667"/>
    </location>
</feature>
<evidence type="ECO:0000313" key="11">
    <source>
        <dbReference type="WBParaSite" id="TCNE_0001192001-mRNA-1"/>
    </source>
</evidence>
<dbReference type="PANTHER" id="PTHR13793">
    <property type="entry name" value="PHD FINGER PROTEINS"/>
    <property type="match status" value="1"/>
</dbReference>
<dbReference type="Gene3D" id="3.30.40.10">
    <property type="entry name" value="Zinc/RING finger domain, C3HC4 (zinc finger)"/>
    <property type="match status" value="1"/>
</dbReference>
<accession>A0A183UTV0</accession>
<feature type="domain" description="PHD-type" evidence="7">
    <location>
        <begin position="528"/>
        <end position="582"/>
    </location>
</feature>
<evidence type="ECO:0000256" key="3">
    <source>
        <dbReference type="ARBA" id="ARBA00022833"/>
    </source>
</evidence>
<dbReference type="InterPro" id="IPR034732">
    <property type="entry name" value="EPHD"/>
</dbReference>
<dbReference type="AlphaFoldDB" id="A0A183UTV0"/>
<dbReference type="CDD" id="cd15562">
    <property type="entry name" value="PHD2_PHF14"/>
    <property type="match status" value="1"/>
</dbReference>
<evidence type="ECO:0000256" key="2">
    <source>
        <dbReference type="ARBA" id="ARBA00022771"/>
    </source>
</evidence>
<evidence type="ECO:0000259" key="7">
    <source>
        <dbReference type="PROSITE" id="PS50016"/>
    </source>
</evidence>
<name>A0A183UTV0_TOXCA</name>
<evidence type="ECO:0000256" key="4">
    <source>
        <dbReference type="PROSITE-ProRule" id="PRU00146"/>
    </source>
</evidence>
<reference evidence="11" key="1">
    <citation type="submission" date="2016-06" db="UniProtKB">
        <authorList>
            <consortium name="WormBaseParasite"/>
        </authorList>
    </citation>
    <scope>IDENTIFICATION</scope>
</reference>
<dbReference type="Pfam" id="PF13832">
    <property type="entry name" value="zf-HC5HC2H_2"/>
    <property type="match status" value="1"/>
</dbReference>
<protein>
    <submittedName>
        <fullName evidence="11">PHD-type domain-containing protein</fullName>
    </submittedName>
</protein>
<keyword evidence="2 4" id="KW-0863">Zinc-finger</keyword>
<feature type="domain" description="PHD-type" evidence="8">
    <location>
        <begin position="97"/>
        <end position="237"/>
    </location>
</feature>
<dbReference type="InterPro" id="IPR001965">
    <property type="entry name" value="Znf_PHD"/>
</dbReference>
<dbReference type="PANTHER" id="PTHR13793:SF158">
    <property type="entry name" value="PHD-TYPE DOMAIN-CONTAINING PROTEIN"/>
    <property type="match status" value="1"/>
</dbReference>
<gene>
    <name evidence="9" type="ORF">TCNE_LOCUS11920</name>
</gene>
<dbReference type="InterPro" id="IPR011011">
    <property type="entry name" value="Znf_FYVE_PHD"/>
</dbReference>
<sequence length="759" mass="84874">ETKSSSSDEDESGSDSESDDESEDEDEEVESKEKDDSESSEDDSDEHEQTFSLNRCGLAVHENCYMVDSTEDTDSTLSSGVTEPWFCEPCLYGLRSPPYCELCPNRYGAFKRSDIGGGWVHLVCALYTPGVTFGDIDHLSAVSWQEMDYKLFGKKPCAICKDPLLARTGITVSCEAALCKASMHVTCAQRLGLLVDNSEMENDQEKCKDKPQASKQKWYFADADMVDPRFLTCQRHSNPDVAHRLKHACAKFYKQEEERMRVMHRRVLTQREEKKRQRGLVKHKKLFRSLEGISIAWPEHDNKRPRLLNTSPIFLDLFRDKAAGTGVSHEEFERSFKQVDGAELPFLPPGFSHEFLSYFLAREKVMSAEQIRLRELETEGEELRKQQSALEKELAEVERTMAERVQSPTRELRILQDWYSTMVALGVKKIKKPAAPAREFSPAKLVFFCAFMKFYHRTCRSSPANAAAWLTEQQRAPNTPVGNASTSSLPSRSKSGRRKRNGRVSGSSPTLDDSKSIAPIASFERTPPPMCSICHKSTEQHLLVLCDVCMKHYHLACLDPPLSKMPKKSRNYGWECSMCAEDSDDDGEDSSDEHSVSGSEGSRSARKLRDRTSMNEKRKEEQQAAGEVHTKRAIMSPLSIVVNDGGEGSSMALDGSPHTPSERSLTSPVVKRSRICSTNATVQRLNGSLVKMNGVRKNSLEASPRKSDVGTMCTPKEGRRASLPSGIKRSGTLPPSSPGFKISDKGRFTNGLLAMISPR</sequence>
<evidence type="ECO:0000256" key="1">
    <source>
        <dbReference type="ARBA" id="ARBA00022723"/>
    </source>
</evidence>
<dbReference type="PROSITE" id="PS01359">
    <property type="entry name" value="ZF_PHD_1"/>
    <property type="match status" value="1"/>
</dbReference>
<organism evidence="10 11">
    <name type="scientific">Toxocara canis</name>
    <name type="common">Canine roundworm</name>
    <dbReference type="NCBI Taxonomy" id="6265"/>
    <lineage>
        <taxon>Eukaryota</taxon>
        <taxon>Metazoa</taxon>
        <taxon>Ecdysozoa</taxon>
        <taxon>Nematoda</taxon>
        <taxon>Chromadorea</taxon>
        <taxon>Rhabditida</taxon>
        <taxon>Spirurina</taxon>
        <taxon>Ascaridomorpha</taxon>
        <taxon>Ascaridoidea</taxon>
        <taxon>Toxocaridae</taxon>
        <taxon>Toxocara</taxon>
    </lineage>
</organism>
<reference evidence="9 10" key="2">
    <citation type="submission" date="2018-11" db="EMBL/GenBank/DDBJ databases">
        <authorList>
            <consortium name="Pathogen Informatics"/>
        </authorList>
    </citation>
    <scope>NUCLEOTIDE SEQUENCE [LARGE SCALE GENOMIC DNA]</scope>
</reference>
<dbReference type="InterPro" id="IPR050701">
    <property type="entry name" value="Histone_Mod_Regulator"/>
</dbReference>
<dbReference type="WBParaSite" id="TCNE_0001192001-mRNA-1">
    <property type="protein sequence ID" value="TCNE_0001192001-mRNA-1"/>
    <property type="gene ID" value="TCNE_0001192001"/>
</dbReference>
<proteinExistence type="predicted"/>
<keyword evidence="1" id="KW-0479">Metal-binding</keyword>
<dbReference type="SUPFAM" id="SSF57903">
    <property type="entry name" value="FYVE/PHD zinc finger"/>
    <property type="match status" value="1"/>
</dbReference>
<feature type="region of interest" description="Disordered" evidence="6">
    <location>
        <begin position="474"/>
        <end position="518"/>
    </location>
</feature>
<feature type="region of interest" description="Disordered" evidence="6">
    <location>
        <begin position="699"/>
        <end position="745"/>
    </location>
</feature>
<dbReference type="InterPro" id="IPR019786">
    <property type="entry name" value="Zinc_finger_PHD-type_CS"/>
</dbReference>
<feature type="compositionally biased region" description="Basic and acidic residues" evidence="6">
    <location>
        <begin position="610"/>
        <end position="622"/>
    </location>
</feature>
<dbReference type="PROSITE" id="PS51805">
    <property type="entry name" value="EPHD"/>
    <property type="match status" value="1"/>
</dbReference>
<dbReference type="InterPro" id="IPR013083">
    <property type="entry name" value="Znf_RING/FYVE/PHD"/>
</dbReference>
<feature type="compositionally biased region" description="Polar residues" evidence="6">
    <location>
        <begin position="474"/>
        <end position="484"/>
    </location>
</feature>
<dbReference type="GO" id="GO:0006357">
    <property type="term" value="P:regulation of transcription by RNA polymerase II"/>
    <property type="evidence" value="ECO:0007669"/>
    <property type="project" value="TreeGrafter"/>
</dbReference>
<evidence type="ECO:0000313" key="10">
    <source>
        <dbReference type="Proteomes" id="UP000050794"/>
    </source>
</evidence>
<evidence type="ECO:0000256" key="5">
    <source>
        <dbReference type="SAM" id="Coils"/>
    </source>
</evidence>
<keyword evidence="10" id="KW-1185">Reference proteome</keyword>
<dbReference type="InterPro" id="IPR019787">
    <property type="entry name" value="Znf_PHD-finger"/>
</dbReference>
<evidence type="ECO:0000259" key="8">
    <source>
        <dbReference type="PROSITE" id="PS51805"/>
    </source>
</evidence>
<dbReference type="GO" id="GO:0008270">
    <property type="term" value="F:zinc ion binding"/>
    <property type="evidence" value="ECO:0007669"/>
    <property type="project" value="UniProtKB-KW"/>
</dbReference>
<dbReference type="Proteomes" id="UP000050794">
    <property type="component" value="Unassembled WGS sequence"/>
</dbReference>
<dbReference type="EMBL" id="UYWY01021042">
    <property type="protein sequence ID" value="VDM43241.1"/>
    <property type="molecule type" value="Genomic_DNA"/>
</dbReference>
<keyword evidence="5" id="KW-0175">Coiled coil</keyword>
<feature type="compositionally biased region" description="Acidic residues" evidence="6">
    <location>
        <begin position="7"/>
        <end position="30"/>
    </location>
</feature>
<dbReference type="PROSITE" id="PS50016">
    <property type="entry name" value="ZF_PHD_2"/>
    <property type="match status" value="1"/>
</dbReference>
<keyword evidence="3" id="KW-0862">Zinc</keyword>
<evidence type="ECO:0000313" key="9">
    <source>
        <dbReference type="EMBL" id="VDM43241.1"/>
    </source>
</evidence>
<dbReference type="SMART" id="SM00249">
    <property type="entry name" value="PHD"/>
    <property type="match status" value="2"/>
</dbReference>
<feature type="region of interest" description="Disordered" evidence="6">
    <location>
        <begin position="1"/>
        <end position="50"/>
    </location>
</feature>
<dbReference type="Pfam" id="PF00628">
    <property type="entry name" value="PHD"/>
    <property type="match status" value="1"/>
</dbReference>
<feature type="coiled-coil region" evidence="5">
    <location>
        <begin position="366"/>
        <end position="403"/>
    </location>
</feature>
<feature type="region of interest" description="Disordered" evidence="6">
    <location>
        <begin position="583"/>
        <end position="671"/>
    </location>
</feature>
<evidence type="ECO:0000256" key="6">
    <source>
        <dbReference type="SAM" id="MobiDB-lite"/>
    </source>
</evidence>